<evidence type="ECO:0000256" key="2">
    <source>
        <dbReference type="SAM" id="SignalP"/>
    </source>
</evidence>
<name>A0A328C914_9DELT</name>
<accession>A0A328C914</accession>
<sequence length="283" mass="29980">MMNVSPWLVRRLAIGLSASLVLAACSDPDAPPGQADTEDVGDDAPPVINDGGDPDGGGTNGGGEDSLADFEWAQTSLNIEIAPPAESENGNDALAPDSLAYTLRAEVTARRNEDAEQEVPITTARVGMGDTDAADDADFTWVDLTHQGEGIYTAEVTGLAVNYRARFEGPIFGTRVHDLEDVTPHIITSPTQGRSYSDSSDLSVSYEPIEINYFAILSLNGTELTRTSRREEKMALAVPASELSPGSHQVELTRMKFRGTVGGDTGGGGIILTLTRTVSVEIQ</sequence>
<reference evidence="3 4" key="1">
    <citation type="submission" date="2018-05" db="EMBL/GenBank/DDBJ databases">
        <title>Lujinxingia marina gen. nov. sp. nov., a new facultative anaerobic member of the class Deltaproteobacteria, and proposal of Lujinxingaceae fam. nov.</title>
        <authorList>
            <person name="Li C.-M."/>
        </authorList>
    </citation>
    <scope>NUCLEOTIDE SEQUENCE [LARGE SCALE GENOMIC DNA]</scope>
    <source>
        <strain evidence="3 4">B210</strain>
    </source>
</reference>
<keyword evidence="4" id="KW-1185">Reference proteome</keyword>
<feature type="compositionally biased region" description="Gly residues" evidence="1">
    <location>
        <begin position="54"/>
        <end position="64"/>
    </location>
</feature>
<dbReference type="Proteomes" id="UP000249169">
    <property type="component" value="Unassembled WGS sequence"/>
</dbReference>
<protein>
    <submittedName>
        <fullName evidence="3">Uncharacterized protein</fullName>
    </submittedName>
</protein>
<evidence type="ECO:0000313" key="4">
    <source>
        <dbReference type="Proteomes" id="UP000249169"/>
    </source>
</evidence>
<evidence type="ECO:0000313" key="3">
    <source>
        <dbReference type="EMBL" id="RAL22415.1"/>
    </source>
</evidence>
<comment type="caution">
    <text evidence="3">The sequence shown here is derived from an EMBL/GenBank/DDBJ whole genome shotgun (WGS) entry which is preliminary data.</text>
</comment>
<proteinExistence type="predicted"/>
<dbReference type="EMBL" id="QHKO01000004">
    <property type="protein sequence ID" value="RAL22415.1"/>
    <property type="molecule type" value="Genomic_DNA"/>
</dbReference>
<gene>
    <name evidence="3" type="ORF">DL240_11245</name>
</gene>
<feature type="region of interest" description="Disordered" evidence="1">
    <location>
        <begin position="27"/>
        <end position="67"/>
    </location>
</feature>
<keyword evidence="2" id="KW-0732">Signal</keyword>
<feature type="chain" id="PRO_5016385469" evidence="2">
    <location>
        <begin position="24"/>
        <end position="283"/>
    </location>
</feature>
<feature type="signal peptide" evidence="2">
    <location>
        <begin position="1"/>
        <end position="23"/>
    </location>
</feature>
<dbReference type="AlphaFoldDB" id="A0A328C914"/>
<organism evidence="3 4">
    <name type="scientific">Lujinxingia litoralis</name>
    <dbReference type="NCBI Taxonomy" id="2211119"/>
    <lineage>
        <taxon>Bacteria</taxon>
        <taxon>Deltaproteobacteria</taxon>
        <taxon>Bradymonadales</taxon>
        <taxon>Lujinxingiaceae</taxon>
        <taxon>Lujinxingia</taxon>
    </lineage>
</organism>
<evidence type="ECO:0000256" key="1">
    <source>
        <dbReference type="SAM" id="MobiDB-lite"/>
    </source>
</evidence>
<dbReference type="RefSeq" id="WP_111729986.1">
    <property type="nucleotide sequence ID" value="NZ_QHKO01000004.1"/>
</dbReference>